<keyword evidence="3" id="KW-1185">Reference proteome</keyword>
<reference evidence="2 3" key="1">
    <citation type="submission" date="2019-03" db="EMBL/GenBank/DDBJ databases">
        <title>Genomic Encyclopedia of Type Strains, Phase IV (KMG-IV): sequencing the most valuable type-strain genomes for metagenomic binning, comparative biology and taxonomic classification.</title>
        <authorList>
            <person name="Goeker M."/>
        </authorList>
    </citation>
    <scope>NUCLEOTIDE SEQUENCE [LARGE SCALE GENOMIC DNA]</scope>
    <source>
        <strain evidence="2 3">DSM 21100</strain>
    </source>
</reference>
<dbReference type="InterPro" id="IPR051704">
    <property type="entry name" value="FAD_aromatic-hydroxylase"/>
</dbReference>
<dbReference type="PRINTS" id="PR00420">
    <property type="entry name" value="RNGMNOXGNASE"/>
</dbReference>
<gene>
    <name evidence="2" type="ORF">EDD80_11629</name>
</gene>
<accession>A0A4V2UT97</accession>
<evidence type="ECO:0000259" key="1">
    <source>
        <dbReference type="Pfam" id="PF01494"/>
    </source>
</evidence>
<dbReference type="AlphaFoldDB" id="A0A4V2UT97"/>
<comment type="caution">
    <text evidence="2">The sequence shown here is derived from an EMBL/GenBank/DDBJ whole genome shotgun (WGS) entry which is preliminary data.</text>
</comment>
<feature type="domain" description="FAD-binding" evidence="1">
    <location>
        <begin position="20"/>
        <end position="351"/>
    </location>
</feature>
<evidence type="ECO:0000313" key="2">
    <source>
        <dbReference type="EMBL" id="TCS84937.1"/>
    </source>
</evidence>
<dbReference type="OrthoDB" id="9766816at2"/>
<dbReference type="Gene3D" id="3.50.50.60">
    <property type="entry name" value="FAD/NAD(P)-binding domain"/>
    <property type="match status" value="1"/>
</dbReference>
<dbReference type="PANTHER" id="PTHR46865">
    <property type="entry name" value="OXIDOREDUCTASE-RELATED"/>
    <property type="match status" value="1"/>
</dbReference>
<organism evidence="2 3">
    <name type="scientific">Anseongella ginsenosidimutans</name>
    <dbReference type="NCBI Taxonomy" id="496056"/>
    <lineage>
        <taxon>Bacteria</taxon>
        <taxon>Pseudomonadati</taxon>
        <taxon>Bacteroidota</taxon>
        <taxon>Sphingobacteriia</taxon>
        <taxon>Sphingobacteriales</taxon>
        <taxon>Sphingobacteriaceae</taxon>
        <taxon>Anseongella</taxon>
    </lineage>
</organism>
<dbReference type="Proteomes" id="UP000295807">
    <property type="component" value="Unassembled WGS sequence"/>
</dbReference>
<dbReference type="InterPro" id="IPR002938">
    <property type="entry name" value="FAD-bd"/>
</dbReference>
<dbReference type="PANTHER" id="PTHR46865:SF8">
    <property type="entry name" value="POSSIBLE OXIDOREDUCTASE"/>
    <property type="match status" value="1"/>
</dbReference>
<dbReference type="GO" id="GO:0071949">
    <property type="term" value="F:FAD binding"/>
    <property type="evidence" value="ECO:0007669"/>
    <property type="project" value="InterPro"/>
</dbReference>
<dbReference type="InterPro" id="IPR036188">
    <property type="entry name" value="FAD/NAD-bd_sf"/>
</dbReference>
<protein>
    <submittedName>
        <fullName evidence="2">2-polyprenyl-6-methoxyphenol hydroxylase-like FAD-dependent oxidoreductase</fullName>
    </submittedName>
</protein>
<proteinExistence type="predicted"/>
<name>A0A4V2UT97_9SPHI</name>
<dbReference type="RefSeq" id="WP_132130542.1">
    <property type="nucleotide sequence ID" value="NZ_CP042432.1"/>
</dbReference>
<sequence length="417" mass="45966">MLKQTTLSQQYEQARDDSLRVLIVGAGIAGITAAQMLRKDGRHPVLIERNTGNTHPGYMLALMPMADAVLDDLEVRAQYRERSVALSRYRVHTHKGKLIREDSMAEILDRYGDYRGISRGELLEVLTTEGCDVAFNTTVTAIQESDGVSNVLLKTGDTFQELKFDIVIIADGIHSSTRSLVLGERKINTVDTKWGGWVVWAPEDADKDLGEELWGAGFFLGVYPVKGNLGVFLGGPRKDTQAGPGPFVGEVRKKLSTISPRAESCLQAVTKASDPYYWPLNDCRCPQWAFSRTILLGDAAAGFLPTAGIGAGMAMESAWVLTRMLRHATGENVRTLLRAYEESQRPRVEAAQGNSRGLAKMMFHRSKALAILRELMLRLVSVEAAIRPIRKLVASKPDPDRIAANCLSGQQFQHSAR</sequence>
<dbReference type="Pfam" id="PF01494">
    <property type="entry name" value="FAD_binding_3"/>
    <property type="match status" value="1"/>
</dbReference>
<dbReference type="SUPFAM" id="SSF51905">
    <property type="entry name" value="FAD/NAD(P)-binding domain"/>
    <property type="match status" value="1"/>
</dbReference>
<evidence type="ECO:0000313" key="3">
    <source>
        <dbReference type="Proteomes" id="UP000295807"/>
    </source>
</evidence>
<dbReference type="EMBL" id="SMAD01000016">
    <property type="protein sequence ID" value="TCS84937.1"/>
    <property type="molecule type" value="Genomic_DNA"/>
</dbReference>